<dbReference type="InterPro" id="IPR050832">
    <property type="entry name" value="Bact_Acetyltransf"/>
</dbReference>
<dbReference type="GeneID" id="98300673"/>
<reference evidence="5 6" key="1">
    <citation type="submission" date="2014-03" db="EMBL/GenBank/DDBJ databases">
        <title>Genomics of Bifidobacteria.</title>
        <authorList>
            <person name="Ventura M."/>
            <person name="Milani C."/>
            <person name="Lugli G.A."/>
        </authorList>
    </citation>
    <scope>NUCLEOTIDE SEQUENCE [LARGE SCALE GENOMIC DNA]</scope>
    <source>
        <strain evidence="5 6">LMG 21775</strain>
    </source>
</reference>
<sequence>MIRSLLEKDIASIAKLERELFGPGAWSEALVRQEINAPARNYLVDEGPEGGIRGYAGYWYDGDDAELMTIGVAKRWQRRGIAIHLLEYLLSQAHQQGARRMLLEVRVDNEAAISMYARLGFLRIGLRKRYYQPEGVDAYTMSLDIAQWAAMSYAGRLPQSDGARRHPSPAQADAVGTDTDATRQGDTPTGRNMTAMNDAVRKD</sequence>
<name>A0A087CCS8_9BIFI</name>
<dbReference type="AlphaFoldDB" id="A0A087CCS8"/>
<feature type="domain" description="N-acetyltransferase" evidence="4">
    <location>
        <begin position="1"/>
        <end position="146"/>
    </location>
</feature>
<evidence type="ECO:0000256" key="3">
    <source>
        <dbReference type="SAM" id="MobiDB-lite"/>
    </source>
</evidence>
<dbReference type="InterPro" id="IPR016181">
    <property type="entry name" value="Acyl_CoA_acyltransferase"/>
</dbReference>
<dbReference type="STRING" id="218140.BPSY_1484"/>
<dbReference type="NCBIfam" id="TIGR01575">
    <property type="entry name" value="rimI"/>
    <property type="match status" value="1"/>
</dbReference>
<accession>A0A087CCS8</accession>
<dbReference type="Pfam" id="PF00583">
    <property type="entry name" value="Acetyltransf_1"/>
    <property type="match status" value="1"/>
</dbReference>
<evidence type="ECO:0000313" key="6">
    <source>
        <dbReference type="Proteomes" id="UP000029050"/>
    </source>
</evidence>
<proteinExistence type="predicted"/>
<dbReference type="PROSITE" id="PS51186">
    <property type="entry name" value="GNAT"/>
    <property type="match status" value="1"/>
</dbReference>
<keyword evidence="2 5" id="KW-0012">Acyltransferase</keyword>
<protein>
    <submittedName>
        <fullName evidence="5">Ribosomal-protein-alanine acetyltransferase</fullName>
        <ecNumber evidence="5">2.3.1.128</ecNumber>
    </submittedName>
</protein>
<evidence type="ECO:0000256" key="1">
    <source>
        <dbReference type="ARBA" id="ARBA00022679"/>
    </source>
</evidence>
<comment type="caution">
    <text evidence="5">The sequence shown here is derived from an EMBL/GenBank/DDBJ whole genome shotgun (WGS) entry which is preliminary data.</text>
</comment>
<dbReference type="eggNOG" id="COG0456">
    <property type="taxonomic scope" value="Bacteria"/>
</dbReference>
<evidence type="ECO:0000259" key="4">
    <source>
        <dbReference type="PROSITE" id="PS51186"/>
    </source>
</evidence>
<dbReference type="GO" id="GO:0008080">
    <property type="term" value="F:N-acetyltransferase activity"/>
    <property type="evidence" value="ECO:0007669"/>
    <property type="project" value="InterPro"/>
</dbReference>
<dbReference type="PANTHER" id="PTHR43877">
    <property type="entry name" value="AMINOALKYLPHOSPHONATE N-ACETYLTRANSFERASE-RELATED-RELATED"/>
    <property type="match status" value="1"/>
</dbReference>
<dbReference type="InterPro" id="IPR006464">
    <property type="entry name" value="AcTrfase_RimI/Ard1"/>
</dbReference>
<keyword evidence="6" id="KW-1185">Reference proteome</keyword>
<dbReference type="PANTHER" id="PTHR43877:SF2">
    <property type="entry name" value="AMINOALKYLPHOSPHONATE N-ACETYLTRANSFERASE-RELATED"/>
    <property type="match status" value="1"/>
</dbReference>
<dbReference type="Proteomes" id="UP000029050">
    <property type="component" value="Unassembled WGS sequence"/>
</dbReference>
<dbReference type="CDD" id="cd04301">
    <property type="entry name" value="NAT_SF"/>
    <property type="match status" value="1"/>
</dbReference>
<dbReference type="InterPro" id="IPR000182">
    <property type="entry name" value="GNAT_dom"/>
</dbReference>
<dbReference type="Gene3D" id="3.40.630.30">
    <property type="match status" value="1"/>
</dbReference>
<evidence type="ECO:0000313" key="5">
    <source>
        <dbReference type="EMBL" id="KFI81078.1"/>
    </source>
</evidence>
<dbReference type="EMBL" id="JGZI01000010">
    <property type="protein sequence ID" value="KFI81078.1"/>
    <property type="molecule type" value="Genomic_DNA"/>
</dbReference>
<feature type="compositionally biased region" description="Polar residues" evidence="3">
    <location>
        <begin position="182"/>
        <end position="195"/>
    </location>
</feature>
<feature type="region of interest" description="Disordered" evidence="3">
    <location>
        <begin position="158"/>
        <end position="203"/>
    </location>
</feature>
<gene>
    <name evidence="5" type="ORF">BPSY_1484</name>
</gene>
<dbReference type="OrthoDB" id="529907at2"/>
<evidence type="ECO:0000256" key="2">
    <source>
        <dbReference type="ARBA" id="ARBA00023315"/>
    </source>
</evidence>
<keyword evidence="1 5" id="KW-0808">Transferase</keyword>
<dbReference type="RefSeq" id="WP_081884341.1">
    <property type="nucleotide sequence ID" value="NZ_JGZI01000010.1"/>
</dbReference>
<dbReference type="EC" id="2.3.1.128" evidence="5"/>
<organism evidence="5 6">
    <name type="scientific">Bifidobacterium psychraerophilum</name>
    <dbReference type="NCBI Taxonomy" id="218140"/>
    <lineage>
        <taxon>Bacteria</taxon>
        <taxon>Bacillati</taxon>
        <taxon>Actinomycetota</taxon>
        <taxon>Actinomycetes</taxon>
        <taxon>Bifidobacteriales</taxon>
        <taxon>Bifidobacteriaceae</taxon>
        <taxon>Bifidobacterium</taxon>
    </lineage>
</organism>
<dbReference type="SUPFAM" id="SSF55729">
    <property type="entry name" value="Acyl-CoA N-acyltransferases (Nat)"/>
    <property type="match status" value="1"/>
</dbReference>